<dbReference type="EMBL" id="LTDM01000003">
    <property type="protein sequence ID" value="OLS03758.1"/>
    <property type="molecule type" value="Genomic_DNA"/>
</dbReference>
<dbReference type="NCBIfam" id="TIGR00328">
    <property type="entry name" value="flhB"/>
    <property type="match status" value="1"/>
</dbReference>
<evidence type="ECO:0000256" key="5">
    <source>
        <dbReference type="ARBA" id="ARBA00022475"/>
    </source>
</evidence>
<evidence type="ECO:0000256" key="3">
    <source>
        <dbReference type="ARBA" id="ARBA00021622"/>
    </source>
</evidence>
<dbReference type="GO" id="GO:0005886">
    <property type="term" value="C:plasma membrane"/>
    <property type="evidence" value="ECO:0007669"/>
    <property type="project" value="UniProtKB-SubCell"/>
</dbReference>
<name>A0A1U7M978_TISCR</name>
<keyword evidence="9 12" id="KW-1133">Transmembrane helix</keyword>
<evidence type="ECO:0000256" key="4">
    <source>
        <dbReference type="ARBA" id="ARBA00022448"/>
    </source>
</evidence>
<proteinExistence type="inferred from homology"/>
<dbReference type="OrthoDB" id="9807950at2"/>
<comment type="caution">
    <text evidence="13">The sequence shown here is derived from an EMBL/GenBank/DDBJ whole genome shotgun (WGS) entry which is preliminary data.</text>
</comment>
<keyword evidence="11 12" id="KW-1006">Bacterial flagellum protein export</keyword>
<reference evidence="13 14" key="1">
    <citation type="submission" date="2016-02" db="EMBL/GenBank/DDBJ databases">
        <title>Genome sequence of Tissierella creatinophila DSM 6911.</title>
        <authorList>
            <person name="Poehlein A."/>
            <person name="Daniel R."/>
        </authorList>
    </citation>
    <scope>NUCLEOTIDE SEQUENCE [LARGE SCALE GENOMIC DNA]</scope>
    <source>
        <strain evidence="13 14">DSM 6911</strain>
    </source>
</reference>
<keyword evidence="10 12" id="KW-0472">Membrane</keyword>
<dbReference type="Gene3D" id="6.10.250.2080">
    <property type="match status" value="1"/>
</dbReference>
<dbReference type="PRINTS" id="PR00950">
    <property type="entry name" value="TYPE3IMSPROT"/>
</dbReference>
<dbReference type="InterPro" id="IPR006135">
    <property type="entry name" value="T3SS_substrate_exporter"/>
</dbReference>
<evidence type="ECO:0000256" key="7">
    <source>
        <dbReference type="ARBA" id="ARBA00022795"/>
    </source>
</evidence>
<keyword evidence="8 12" id="KW-0653">Protein transport</keyword>
<sequence>MEDKASKTEDATPKKLQDAKKKGQIAKSGDLNGAGSFFVFTIFFIGLANYLFQNSFNYIKGSLGRTPPTSEITESFLRNIFIDDLLQYLVILLPFFTVAIAVGIITNLIQVGFIFTTETLKPNFKKINPIEGFKNIFSKKSFLTLIKNLLKMILVFYLTYKTLSTEFVKILNSGNIGTEKLFPFFIEFIKTVSIDIAIVMFLLGMMDYVLERQEWKKNLRMSKQDIKDEYKQMEGDPHIKGKRQQRQREISMGRMMEDMKDSTVVITNPTHLAVVLRYETGVDKAPVVTAKGADHLAKRIREKAKEYKIPIIENKPLARTMYKRVEIGDTVPMELYQAIAEVLALVYEMERKNKGKI</sequence>
<dbReference type="PANTHER" id="PTHR30531">
    <property type="entry name" value="FLAGELLAR BIOSYNTHETIC PROTEIN FLHB"/>
    <property type="match status" value="1"/>
</dbReference>
<evidence type="ECO:0000256" key="11">
    <source>
        <dbReference type="ARBA" id="ARBA00023225"/>
    </source>
</evidence>
<feature type="transmembrane region" description="Helical" evidence="12">
    <location>
        <begin position="85"/>
        <end position="116"/>
    </location>
</feature>
<evidence type="ECO:0000256" key="10">
    <source>
        <dbReference type="ARBA" id="ARBA00023136"/>
    </source>
</evidence>
<organism evidence="13 14">
    <name type="scientific">Tissierella creatinophila DSM 6911</name>
    <dbReference type="NCBI Taxonomy" id="1123403"/>
    <lineage>
        <taxon>Bacteria</taxon>
        <taxon>Bacillati</taxon>
        <taxon>Bacillota</taxon>
        <taxon>Tissierellia</taxon>
        <taxon>Tissierellales</taxon>
        <taxon>Tissierellaceae</taxon>
        <taxon>Tissierella</taxon>
    </lineage>
</organism>
<dbReference type="Pfam" id="PF01312">
    <property type="entry name" value="Bac_export_2"/>
    <property type="match status" value="1"/>
</dbReference>
<dbReference type="PANTHER" id="PTHR30531:SF12">
    <property type="entry name" value="FLAGELLAR BIOSYNTHETIC PROTEIN FLHB"/>
    <property type="match status" value="1"/>
</dbReference>
<dbReference type="GO" id="GO:0044780">
    <property type="term" value="P:bacterial-type flagellum assembly"/>
    <property type="evidence" value="ECO:0007669"/>
    <property type="project" value="InterPro"/>
</dbReference>
<dbReference type="AlphaFoldDB" id="A0A1U7M978"/>
<comment type="similarity">
    <text evidence="2 12">Belongs to the type III secretion exporter family.</text>
</comment>
<dbReference type="Gene3D" id="3.40.1690.10">
    <property type="entry name" value="secretion proteins EscU"/>
    <property type="match status" value="1"/>
</dbReference>
<keyword evidence="5 12" id="KW-1003">Cell membrane</keyword>
<protein>
    <recommendedName>
        <fullName evidence="3 12">Flagellar biosynthetic protein FlhB</fullName>
    </recommendedName>
</protein>
<dbReference type="SUPFAM" id="SSF160544">
    <property type="entry name" value="EscU C-terminal domain-like"/>
    <property type="match status" value="1"/>
</dbReference>
<feature type="transmembrane region" description="Helical" evidence="12">
    <location>
        <begin position="188"/>
        <end position="210"/>
    </location>
</feature>
<evidence type="ECO:0000313" key="13">
    <source>
        <dbReference type="EMBL" id="OLS03758.1"/>
    </source>
</evidence>
<evidence type="ECO:0000256" key="2">
    <source>
        <dbReference type="ARBA" id="ARBA00010690"/>
    </source>
</evidence>
<gene>
    <name evidence="13" type="primary">yscU</name>
    <name evidence="12" type="synonym">flhB</name>
    <name evidence="13" type="ORF">TICRE_02710</name>
</gene>
<evidence type="ECO:0000313" key="14">
    <source>
        <dbReference type="Proteomes" id="UP000186112"/>
    </source>
</evidence>
<dbReference type="GO" id="GO:0009306">
    <property type="term" value="P:protein secretion"/>
    <property type="evidence" value="ECO:0007669"/>
    <property type="project" value="InterPro"/>
</dbReference>
<feature type="transmembrane region" description="Helical" evidence="12">
    <location>
        <begin position="31"/>
        <end position="52"/>
    </location>
</feature>
<dbReference type="InterPro" id="IPR029025">
    <property type="entry name" value="T3SS_substrate_exporter_C"/>
</dbReference>
<dbReference type="RefSeq" id="WP_075724349.1">
    <property type="nucleotide sequence ID" value="NZ_LTDM01000003.1"/>
</dbReference>
<accession>A0A1U7M978</accession>
<keyword evidence="14" id="KW-1185">Reference proteome</keyword>
<keyword evidence="7 12" id="KW-1005">Bacterial flagellum biogenesis</keyword>
<evidence type="ECO:0000256" key="9">
    <source>
        <dbReference type="ARBA" id="ARBA00022989"/>
    </source>
</evidence>
<evidence type="ECO:0000256" key="1">
    <source>
        <dbReference type="ARBA" id="ARBA00004651"/>
    </source>
</evidence>
<dbReference type="Proteomes" id="UP000186112">
    <property type="component" value="Unassembled WGS sequence"/>
</dbReference>
<comment type="function">
    <text evidence="12">Required for formation of the rod structure in the basal body of the flagellar apparatus. Together with FliI and FliH, may constitute the export apparatus of flagellin.</text>
</comment>
<comment type="subcellular location">
    <subcellularLocation>
        <location evidence="1">Cell membrane</location>
        <topology evidence="1">Multi-pass membrane protein</topology>
    </subcellularLocation>
</comment>
<evidence type="ECO:0000256" key="12">
    <source>
        <dbReference type="RuleBase" id="RU364091"/>
    </source>
</evidence>
<feature type="transmembrane region" description="Helical" evidence="12">
    <location>
        <begin position="142"/>
        <end position="160"/>
    </location>
</feature>
<dbReference type="InterPro" id="IPR006136">
    <property type="entry name" value="FlhB"/>
</dbReference>
<keyword evidence="4 12" id="KW-0813">Transport</keyword>
<keyword evidence="6 12" id="KW-0812">Transmembrane</keyword>
<evidence type="ECO:0000256" key="8">
    <source>
        <dbReference type="ARBA" id="ARBA00022927"/>
    </source>
</evidence>
<evidence type="ECO:0000256" key="6">
    <source>
        <dbReference type="ARBA" id="ARBA00022692"/>
    </source>
</evidence>